<protein>
    <submittedName>
        <fullName evidence="1">SFRICE_012044</fullName>
    </submittedName>
</protein>
<name>A0A2H1VMC1_SPOFR</name>
<reference evidence="1" key="1">
    <citation type="submission" date="2016-07" db="EMBL/GenBank/DDBJ databases">
        <authorList>
            <person name="Bretaudeau A."/>
        </authorList>
    </citation>
    <scope>NUCLEOTIDE SEQUENCE</scope>
    <source>
        <strain evidence="1">Rice</strain>
        <tissue evidence="1">Whole body</tissue>
    </source>
</reference>
<evidence type="ECO:0000313" key="1">
    <source>
        <dbReference type="EMBL" id="SOQ41979.1"/>
    </source>
</evidence>
<gene>
    <name evidence="1" type="ORF">SFRICE_012044</name>
</gene>
<dbReference type="AlphaFoldDB" id="A0A2H1VMC1"/>
<proteinExistence type="predicted"/>
<dbReference type="EMBL" id="ODYU01003342">
    <property type="protein sequence ID" value="SOQ41979.1"/>
    <property type="molecule type" value="Genomic_DNA"/>
</dbReference>
<organism evidence="1">
    <name type="scientific">Spodoptera frugiperda</name>
    <name type="common">Fall armyworm</name>
    <dbReference type="NCBI Taxonomy" id="7108"/>
    <lineage>
        <taxon>Eukaryota</taxon>
        <taxon>Metazoa</taxon>
        <taxon>Ecdysozoa</taxon>
        <taxon>Arthropoda</taxon>
        <taxon>Hexapoda</taxon>
        <taxon>Insecta</taxon>
        <taxon>Pterygota</taxon>
        <taxon>Neoptera</taxon>
        <taxon>Endopterygota</taxon>
        <taxon>Lepidoptera</taxon>
        <taxon>Glossata</taxon>
        <taxon>Ditrysia</taxon>
        <taxon>Noctuoidea</taxon>
        <taxon>Noctuidae</taxon>
        <taxon>Amphipyrinae</taxon>
        <taxon>Spodoptera</taxon>
    </lineage>
</organism>
<accession>A0A2H1VMC1</accession>
<sequence length="59" mass="6684">MKALATVPKYRKLIKIEKHDCRFEVCVCGRKGGWRPFCSLLLVMDAIISDIVCITSVDI</sequence>